<reference evidence="3 4" key="1">
    <citation type="submission" date="2007-03" db="EMBL/GenBank/DDBJ databases">
        <title>Complete sequence of Desulfotomaculum reducens MI-1.</title>
        <authorList>
            <consortium name="US DOE Joint Genome Institute"/>
            <person name="Copeland A."/>
            <person name="Lucas S."/>
            <person name="Lapidus A."/>
            <person name="Barry K."/>
            <person name="Detter J.C."/>
            <person name="Glavina del Rio T."/>
            <person name="Hammon N."/>
            <person name="Israni S."/>
            <person name="Dalin E."/>
            <person name="Tice H."/>
            <person name="Pitluck S."/>
            <person name="Sims D."/>
            <person name="Brettin T."/>
            <person name="Bruce D."/>
            <person name="Han C."/>
            <person name="Tapia R."/>
            <person name="Schmutz J."/>
            <person name="Larimer F."/>
            <person name="Land M."/>
            <person name="Hauser L."/>
            <person name="Kyrpides N."/>
            <person name="Kim E."/>
            <person name="Tebo B.M."/>
            <person name="Richardson P."/>
        </authorList>
    </citation>
    <scope>NUCLEOTIDE SEQUENCE [LARGE SCALE GENOMIC DNA]</scope>
    <source>
        <strain evidence="3 4">MI-1</strain>
    </source>
</reference>
<dbReference type="Pfam" id="PF19778">
    <property type="entry name" value="RE_endonuc"/>
    <property type="match status" value="1"/>
</dbReference>
<feature type="domain" description="Helicase/UvrB N-terminal" evidence="1">
    <location>
        <begin position="82"/>
        <end position="243"/>
    </location>
</feature>
<dbReference type="Proteomes" id="UP000001556">
    <property type="component" value="Chromosome"/>
</dbReference>
<dbReference type="AlphaFoldDB" id="A4J1V7"/>
<dbReference type="KEGG" id="drm:Dred_0515"/>
<dbReference type="SUPFAM" id="SSF52540">
    <property type="entry name" value="P-loop containing nucleoside triphosphate hydrolases"/>
    <property type="match status" value="2"/>
</dbReference>
<dbReference type="eggNOG" id="COG3587">
    <property type="taxonomic scope" value="Bacteria"/>
</dbReference>
<feature type="domain" description="Type III restriction enzyme C-terminal endonuclease" evidence="2">
    <location>
        <begin position="769"/>
        <end position="873"/>
    </location>
</feature>
<name>A4J1V7_DESRM</name>
<dbReference type="HOGENOM" id="CLU_011799_0_0_9"/>
<evidence type="ECO:0000259" key="2">
    <source>
        <dbReference type="Pfam" id="PF19778"/>
    </source>
</evidence>
<dbReference type="GO" id="GO:0003677">
    <property type="term" value="F:DNA binding"/>
    <property type="evidence" value="ECO:0007669"/>
    <property type="project" value="InterPro"/>
</dbReference>
<dbReference type="InterPro" id="IPR027417">
    <property type="entry name" value="P-loop_NTPase"/>
</dbReference>
<dbReference type="InterPro" id="IPR045572">
    <property type="entry name" value="RE_endonuc_C"/>
</dbReference>
<evidence type="ECO:0000313" key="3">
    <source>
        <dbReference type="EMBL" id="ABO49060.1"/>
    </source>
</evidence>
<dbReference type="InterPro" id="IPR006935">
    <property type="entry name" value="Helicase/UvrB_N"/>
</dbReference>
<dbReference type="OrthoDB" id="9804145at2"/>
<dbReference type="InterPro" id="IPR050742">
    <property type="entry name" value="Helicase_Restrict-Modif_Enz"/>
</dbReference>
<dbReference type="GO" id="GO:0015668">
    <property type="term" value="F:type III site-specific deoxyribonuclease activity"/>
    <property type="evidence" value="ECO:0007669"/>
    <property type="project" value="InterPro"/>
</dbReference>
<dbReference type="RefSeq" id="WP_011876897.1">
    <property type="nucleotide sequence ID" value="NC_009253.1"/>
</dbReference>
<dbReference type="GO" id="GO:0005829">
    <property type="term" value="C:cytosol"/>
    <property type="evidence" value="ECO:0007669"/>
    <property type="project" value="TreeGrafter"/>
</dbReference>
<dbReference type="STRING" id="349161.Dred_0515"/>
<evidence type="ECO:0000313" key="4">
    <source>
        <dbReference type="Proteomes" id="UP000001556"/>
    </source>
</evidence>
<dbReference type="PANTHER" id="PTHR47396">
    <property type="entry name" value="TYPE I RESTRICTION ENZYME ECOKI R PROTEIN"/>
    <property type="match status" value="1"/>
</dbReference>
<dbReference type="PANTHER" id="PTHR47396:SF1">
    <property type="entry name" value="ATP-DEPENDENT HELICASE IRC3-RELATED"/>
    <property type="match status" value="1"/>
</dbReference>
<protein>
    <submittedName>
        <fullName evidence="3">Type III restriction enzyme, res subunit</fullName>
    </submittedName>
</protein>
<dbReference type="Pfam" id="PF04851">
    <property type="entry name" value="ResIII"/>
    <property type="match status" value="1"/>
</dbReference>
<keyword evidence="4" id="KW-1185">Reference proteome</keyword>
<gene>
    <name evidence="3" type="ordered locus">Dred_0515</name>
</gene>
<proteinExistence type="predicted"/>
<dbReference type="REBASE" id="14939">
    <property type="entry name" value="DreMORF514P"/>
</dbReference>
<accession>A4J1V7</accession>
<dbReference type="EMBL" id="CP000612">
    <property type="protein sequence ID" value="ABO49060.1"/>
    <property type="molecule type" value="Genomic_DNA"/>
</dbReference>
<sequence>MKIKFDSNQQYQLDAIQAIVDVFKGQPRSQGKFEVDLMGLSSGMFNELGVGNHLTPDEDTILANLKEIQEQNGIPQAEALDGMNFSVEMETGTGKTYVYLRTIHELYAQYGFTKFIIVVPSVAIREGVLKNLSITKEHFQGIYGNQPFDYWVYDSKRVSSLRQFASSNQLQILVINIDAFNKKENNVIHKENDRLSGRKPIEFIQATQPIVIVDEPQNMESTQAKEAIQSLNPLCTLRYSATHRHIYNLLYRLDPVKAYDMKLVKRIEVDSVLEEDNFNQPYIRVESIKATKTKITAKLTIDCKQADGVKRTSVSISKNGTDLYELSGNRELYQGYIVDHIDAGSQYIAFTNGVVLNTGQQMGGYNDDIMKVQIRETVKEHLEKELHIYRNLPEGKRLKVLSLFFIDKVANYDDAEGKIRLWFEEVYQELAFKPRYRELNLPPVEAVHSGYFAQSKGKAKDTSGKTKADDEAYQLIMKDKERLLSLEEPVRFIFSHSALREGWDNPNVFQICTLNETKSEMKKRQEIGRGLRLPVDQTGHRVFDTTMNRLTVVANESYEDFARSLQTEIEEECGVQFEGRIDNKRQRRTANLKKGWRMDENFLALWDRIKYKTRYSVKYQTGHLIAQAAQAIKKMPAIESPKIMAQKRGLEITSKGLETRMLSVQETKVGYSGLPVPDLLSYIQRETELTRSTIAQILINSERLADVAVNPQRFLEEATKAIKETLHSIMIDGIQYERIDGAEYEMLLFADPKHEIRGYVNRMLEVKGSIYDAIEFDSEVEKEFAQNLDARQDIKLFIKLPRWFTVETPLGTYNPDWAIVKQAVGEDEKLYLVSETKSTKDLSKLRDSERDKIECGKRHFSALPEVQFKHVKDASEV</sequence>
<dbReference type="Gene3D" id="3.40.50.300">
    <property type="entry name" value="P-loop containing nucleotide triphosphate hydrolases"/>
    <property type="match status" value="2"/>
</dbReference>
<evidence type="ECO:0000259" key="1">
    <source>
        <dbReference type="Pfam" id="PF04851"/>
    </source>
</evidence>
<dbReference type="GO" id="GO:0005524">
    <property type="term" value="F:ATP binding"/>
    <property type="evidence" value="ECO:0007669"/>
    <property type="project" value="InterPro"/>
</dbReference>
<organism evidence="3 4">
    <name type="scientific">Desulforamulus reducens (strain ATCC BAA-1160 / DSM 100696 / MI-1)</name>
    <name type="common">Desulfotomaculum reducens</name>
    <dbReference type="NCBI Taxonomy" id="349161"/>
    <lineage>
        <taxon>Bacteria</taxon>
        <taxon>Bacillati</taxon>
        <taxon>Bacillota</taxon>
        <taxon>Clostridia</taxon>
        <taxon>Eubacteriales</taxon>
        <taxon>Peptococcaceae</taxon>
        <taxon>Desulforamulus</taxon>
    </lineage>
</organism>